<dbReference type="RefSeq" id="WP_379599041.1">
    <property type="nucleotide sequence ID" value="NZ_JBHRTN010000020.1"/>
</dbReference>
<accession>A0ABV7G9A6</accession>
<dbReference type="Proteomes" id="UP001595593">
    <property type="component" value="Unassembled WGS sequence"/>
</dbReference>
<feature type="region of interest" description="Disordered" evidence="1">
    <location>
        <begin position="87"/>
        <end position="106"/>
    </location>
</feature>
<name>A0ABV7G9A6_9PROT</name>
<proteinExistence type="predicted"/>
<sequence length="106" mass="11288">MSSFKPKRVSGADLAAQISDATRNTPAAVVTHIRPEPPPASPAVEAANTQVNFKVTAAFADLIAEEAAKAGSTRRFFARLMRDAGYAVPEADVNPPEGRRRGRRGN</sequence>
<organism evidence="2 3">
    <name type="scientific">Teichococcus globiformis</name>
    <dbReference type="NCBI Taxonomy" id="2307229"/>
    <lineage>
        <taxon>Bacteria</taxon>
        <taxon>Pseudomonadati</taxon>
        <taxon>Pseudomonadota</taxon>
        <taxon>Alphaproteobacteria</taxon>
        <taxon>Acetobacterales</taxon>
        <taxon>Roseomonadaceae</taxon>
        <taxon>Roseomonas</taxon>
    </lineage>
</organism>
<reference evidence="3" key="1">
    <citation type="journal article" date="2019" name="Int. J. Syst. Evol. Microbiol.">
        <title>The Global Catalogue of Microorganisms (GCM) 10K type strain sequencing project: providing services to taxonomists for standard genome sequencing and annotation.</title>
        <authorList>
            <consortium name="The Broad Institute Genomics Platform"/>
            <consortium name="The Broad Institute Genome Sequencing Center for Infectious Disease"/>
            <person name="Wu L."/>
            <person name="Ma J."/>
        </authorList>
    </citation>
    <scope>NUCLEOTIDE SEQUENCE [LARGE SCALE GENOMIC DNA]</scope>
    <source>
        <strain evidence="3">KCTC 52094</strain>
    </source>
</reference>
<evidence type="ECO:0000313" key="2">
    <source>
        <dbReference type="EMBL" id="MFC3127196.1"/>
    </source>
</evidence>
<keyword evidence="3" id="KW-1185">Reference proteome</keyword>
<feature type="region of interest" description="Disordered" evidence="1">
    <location>
        <begin position="1"/>
        <end position="20"/>
    </location>
</feature>
<evidence type="ECO:0008006" key="4">
    <source>
        <dbReference type="Google" id="ProtNLM"/>
    </source>
</evidence>
<evidence type="ECO:0000256" key="1">
    <source>
        <dbReference type="SAM" id="MobiDB-lite"/>
    </source>
</evidence>
<gene>
    <name evidence="2" type="ORF">ACFOD4_19180</name>
</gene>
<protein>
    <recommendedName>
        <fullName evidence="4">CopG family transcriptional regulator</fullName>
    </recommendedName>
</protein>
<comment type="caution">
    <text evidence="2">The sequence shown here is derived from an EMBL/GenBank/DDBJ whole genome shotgun (WGS) entry which is preliminary data.</text>
</comment>
<evidence type="ECO:0000313" key="3">
    <source>
        <dbReference type="Proteomes" id="UP001595593"/>
    </source>
</evidence>
<dbReference type="EMBL" id="JBHRTN010000020">
    <property type="protein sequence ID" value="MFC3127196.1"/>
    <property type="molecule type" value="Genomic_DNA"/>
</dbReference>